<evidence type="ECO:0000256" key="5">
    <source>
        <dbReference type="ARBA" id="ARBA00022833"/>
    </source>
</evidence>
<evidence type="ECO:0000256" key="7">
    <source>
        <dbReference type="ARBA" id="ARBA00023136"/>
    </source>
</evidence>
<name>A0A3G2R9X5_9FIRM</name>
<sequence>MAILTTTLIGLAAGVVGTGAGGLYVFFIKDVMMRRMSDILGFSGGIMLVAVFLELVPEALMISGLIYTMIGIIIGIIFLMVSEWLIESIRPHHDSIETYFARAGLVLFLAITCHNFPEGLAIGSGYAASNGLGIFLAIALAIHNIPEGLAVAAAFRLSGKTSMRAFIYASLAGIPMGLGALAGQALGEVSPVLITVSLGFAAGAMIYTTCEEILPDVFLVEQASPRGFILGLIVGTVFFNLI</sequence>
<reference evidence="9 10" key="1">
    <citation type="submission" date="2018-10" db="EMBL/GenBank/DDBJ databases">
        <authorList>
            <person name="Zhang X."/>
        </authorList>
    </citation>
    <scope>NUCLEOTIDE SEQUENCE [LARGE SCALE GENOMIC DNA]</scope>
    <source>
        <strain evidence="9 10">SK-G1</strain>
    </source>
</reference>
<evidence type="ECO:0000256" key="2">
    <source>
        <dbReference type="ARBA" id="ARBA00006939"/>
    </source>
</evidence>
<dbReference type="Proteomes" id="UP000280960">
    <property type="component" value="Chromosome"/>
</dbReference>
<feature type="transmembrane region" description="Helical" evidence="8">
    <location>
        <begin position="165"/>
        <end position="186"/>
    </location>
</feature>
<comment type="similarity">
    <text evidence="2">Belongs to the ZIP transporter (TC 2.A.5) family.</text>
</comment>
<feature type="transmembrane region" description="Helical" evidence="8">
    <location>
        <begin position="6"/>
        <end position="27"/>
    </location>
</feature>
<accession>A0A3G2R9X5</accession>
<dbReference type="RefSeq" id="WP_120767294.1">
    <property type="nucleotide sequence ID" value="NZ_CP033169.1"/>
</dbReference>
<keyword evidence="4 8" id="KW-0812">Transmembrane</keyword>
<dbReference type="GO" id="GO:0005385">
    <property type="term" value="F:zinc ion transmembrane transporter activity"/>
    <property type="evidence" value="ECO:0007669"/>
    <property type="project" value="TreeGrafter"/>
</dbReference>
<evidence type="ECO:0000256" key="1">
    <source>
        <dbReference type="ARBA" id="ARBA00004651"/>
    </source>
</evidence>
<evidence type="ECO:0000256" key="8">
    <source>
        <dbReference type="SAM" id="Phobius"/>
    </source>
</evidence>
<feature type="transmembrane region" description="Helical" evidence="8">
    <location>
        <begin position="98"/>
        <end position="117"/>
    </location>
</feature>
<keyword evidence="10" id="KW-1185">Reference proteome</keyword>
<gene>
    <name evidence="9" type="ORF">D2962_15545</name>
</gene>
<dbReference type="PANTHER" id="PTHR11040">
    <property type="entry name" value="ZINC/IRON TRANSPORTER"/>
    <property type="match status" value="1"/>
</dbReference>
<evidence type="ECO:0000256" key="3">
    <source>
        <dbReference type="ARBA" id="ARBA00022475"/>
    </source>
</evidence>
<organism evidence="9 10">
    <name type="scientific">Biomaibacter acetigenes</name>
    <dbReference type="NCBI Taxonomy" id="2316383"/>
    <lineage>
        <taxon>Bacteria</taxon>
        <taxon>Bacillati</taxon>
        <taxon>Bacillota</taxon>
        <taxon>Clostridia</taxon>
        <taxon>Thermosediminibacterales</taxon>
        <taxon>Tepidanaerobacteraceae</taxon>
        <taxon>Biomaibacter</taxon>
    </lineage>
</organism>
<dbReference type="EMBL" id="CP033169">
    <property type="protein sequence ID" value="AYO31828.1"/>
    <property type="molecule type" value="Genomic_DNA"/>
</dbReference>
<feature type="transmembrane region" description="Helical" evidence="8">
    <location>
        <begin position="192"/>
        <end position="211"/>
    </location>
</feature>
<keyword evidence="6 8" id="KW-1133">Transmembrane helix</keyword>
<dbReference type="KEGG" id="bacg:D2962_15545"/>
<dbReference type="GO" id="GO:0005886">
    <property type="term" value="C:plasma membrane"/>
    <property type="evidence" value="ECO:0007669"/>
    <property type="project" value="UniProtKB-SubCell"/>
</dbReference>
<keyword evidence="3" id="KW-1003">Cell membrane</keyword>
<feature type="transmembrane region" description="Helical" evidence="8">
    <location>
        <begin position="123"/>
        <end position="145"/>
    </location>
</feature>
<keyword evidence="7 8" id="KW-0472">Membrane</keyword>
<evidence type="ECO:0000256" key="6">
    <source>
        <dbReference type="ARBA" id="ARBA00022989"/>
    </source>
</evidence>
<keyword evidence="5" id="KW-0862">Zinc</keyword>
<feature type="transmembrane region" description="Helical" evidence="8">
    <location>
        <begin position="62"/>
        <end position="86"/>
    </location>
</feature>
<evidence type="ECO:0000313" key="10">
    <source>
        <dbReference type="Proteomes" id="UP000280960"/>
    </source>
</evidence>
<protein>
    <submittedName>
        <fullName evidence="9">ZIP family metal transporter</fullName>
    </submittedName>
</protein>
<dbReference type="Pfam" id="PF02535">
    <property type="entry name" value="Zip"/>
    <property type="match status" value="1"/>
</dbReference>
<evidence type="ECO:0000256" key="4">
    <source>
        <dbReference type="ARBA" id="ARBA00022692"/>
    </source>
</evidence>
<feature type="transmembrane region" description="Helical" evidence="8">
    <location>
        <begin position="223"/>
        <end position="241"/>
    </location>
</feature>
<comment type="subcellular location">
    <subcellularLocation>
        <location evidence="1">Cell membrane</location>
        <topology evidence="1">Multi-pass membrane protein</topology>
    </subcellularLocation>
</comment>
<evidence type="ECO:0000313" key="9">
    <source>
        <dbReference type="EMBL" id="AYO31828.1"/>
    </source>
</evidence>
<dbReference type="InterPro" id="IPR003689">
    <property type="entry name" value="ZIP"/>
</dbReference>
<dbReference type="PANTHER" id="PTHR11040:SF211">
    <property type="entry name" value="ZINC TRANSPORTER ZIP11"/>
    <property type="match status" value="1"/>
</dbReference>
<feature type="transmembrane region" description="Helical" evidence="8">
    <location>
        <begin position="39"/>
        <end position="56"/>
    </location>
</feature>
<dbReference type="AlphaFoldDB" id="A0A3G2R9X5"/>
<proteinExistence type="inferred from homology"/>